<dbReference type="Proteomes" id="UP000214646">
    <property type="component" value="Unassembled WGS sequence"/>
</dbReference>
<accession>A0A225E2Z2</accession>
<dbReference type="EMBL" id="NIDE01000003">
    <property type="protein sequence ID" value="OWK44446.1"/>
    <property type="molecule type" value="Genomic_DNA"/>
</dbReference>
<reference evidence="3" key="1">
    <citation type="submission" date="2017-06" db="EMBL/GenBank/DDBJ databases">
        <title>Genome analysis of Fimbriiglobus ruber SP5, the first member of the order Planctomycetales with confirmed chitinolytic capability.</title>
        <authorList>
            <person name="Ravin N.V."/>
            <person name="Rakitin A.L."/>
            <person name="Ivanova A.A."/>
            <person name="Beletsky A.V."/>
            <person name="Kulichevskaya I.S."/>
            <person name="Mardanov A.V."/>
            <person name="Dedysh S.N."/>
        </authorList>
    </citation>
    <scope>NUCLEOTIDE SEQUENCE [LARGE SCALE GENOMIC DNA]</scope>
    <source>
        <strain evidence="3">SP5</strain>
    </source>
</reference>
<feature type="chain" id="PRO_5012781908" evidence="1">
    <location>
        <begin position="22"/>
        <end position="469"/>
    </location>
</feature>
<comment type="caution">
    <text evidence="2">The sequence shown here is derived from an EMBL/GenBank/DDBJ whole genome shotgun (WGS) entry which is preliminary data.</text>
</comment>
<keyword evidence="3" id="KW-1185">Reference proteome</keyword>
<dbReference type="OrthoDB" id="285651at2"/>
<proteinExistence type="predicted"/>
<protein>
    <submittedName>
        <fullName evidence="2">Uncharacterized protein</fullName>
    </submittedName>
</protein>
<evidence type="ECO:0000256" key="1">
    <source>
        <dbReference type="SAM" id="SignalP"/>
    </source>
</evidence>
<evidence type="ECO:0000313" key="3">
    <source>
        <dbReference type="Proteomes" id="UP000214646"/>
    </source>
</evidence>
<sequence length="469" mass="49840">MKRCSFIALAFIFVVLSGLTAAPQGTPPVTGDRLPVPTDPVVAEAEKVVRNVFKADFAKKKAADQVDLAKKLLKFGDETNDDPAAKFVLYREARNLAARGGDVPLTMTAADATTKAFDVNPVENKLAALEALGTARTSPARTLAEAALAAADEAVRADAYPAADRMLKVAAGAASRATGSNLAGVVAARVKDVAAIGKVAEAAAADRAALKANPNDSAAAGRLGKFLCLLKGDWDAGLPLLANSDDAKLKEAATRDLASPDASTSRAEVANRWWDIGETFDGAERLELRLRACYWYKQCGSELTGLDIVRAEKRQKEMAKAIELRGSRPASGPTGPTGSWKVIFRSDDATIWNTDTKSGRDQFAIPLAKVPADIRFLKLTEATKKRFVIIEMTKDRLGQVSEQDGYGWNGTNQSVYEGHHLGIYDSMQPGTTPGTVAIHLARGKGDYRGYGGLGTKPLLTAPGGRGTRK</sequence>
<gene>
    <name evidence="2" type="ORF">FRUB_02378</name>
</gene>
<evidence type="ECO:0000313" key="2">
    <source>
        <dbReference type="EMBL" id="OWK44446.1"/>
    </source>
</evidence>
<dbReference type="RefSeq" id="WP_088253716.1">
    <property type="nucleotide sequence ID" value="NZ_NIDE01000003.1"/>
</dbReference>
<name>A0A225E2Z2_9BACT</name>
<feature type="signal peptide" evidence="1">
    <location>
        <begin position="1"/>
        <end position="21"/>
    </location>
</feature>
<dbReference type="AlphaFoldDB" id="A0A225E2Z2"/>
<keyword evidence="1" id="KW-0732">Signal</keyword>
<organism evidence="2 3">
    <name type="scientific">Fimbriiglobus ruber</name>
    <dbReference type="NCBI Taxonomy" id="1908690"/>
    <lineage>
        <taxon>Bacteria</taxon>
        <taxon>Pseudomonadati</taxon>
        <taxon>Planctomycetota</taxon>
        <taxon>Planctomycetia</taxon>
        <taxon>Gemmatales</taxon>
        <taxon>Gemmataceae</taxon>
        <taxon>Fimbriiglobus</taxon>
    </lineage>
</organism>